<dbReference type="AlphaFoldDB" id="X0ZDL9"/>
<dbReference type="EMBL" id="BART01002088">
    <property type="protein sequence ID" value="GAG56297.1"/>
    <property type="molecule type" value="Genomic_DNA"/>
</dbReference>
<comment type="caution">
    <text evidence="1">The sequence shown here is derived from an EMBL/GenBank/DDBJ whole genome shotgun (WGS) entry which is preliminary data.</text>
</comment>
<accession>X0ZDL9</accession>
<proteinExistence type="predicted"/>
<protein>
    <recommendedName>
        <fullName evidence="2">4-oxalocrotonate tautomerase domain-containing protein</fullName>
    </recommendedName>
</protein>
<gene>
    <name evidence="1" type="ORF">S01H4_06671</name>
</gene>
<name>X0ZDL9_9ZZZZ</name>
<evidence type="ECO:0000313" key="1">
    <source>
        <dbReference type="EMBL" id="GAG56297.1"/>
    </source>
</evidence>
<dbReference type="InterPro" id="IPR014347">
    <property type="entry name" value="Tautomerase/MIF_sf"/>
</dbReference>
<organism evidence="1">
    <name type="scientific">marine sediment metagenome</name>
    <dbReference type="NCBI Taxonomy" id="412755"/>
    <lineage>
        <taxon>unclassified sequences</taxon>
        <taxon>metagenomes</taxon>
        <taxon>ecological metagenomes</taxon>
    </lineage>
</organism>
<reference evidence="1" key="1">
    <citation type="journal article" date="2014" name="Front. Microbiol.">
        <title>High frequency of phylogenetically diverse reductive dehalogenase-homologous genes in deep subseafloor sedimentary metagenomes.</title>
        <authorList>
            <person name="Kawai M."/>
            <person name="Futagami T."/>
            <person name="Toyoda A."/>
            <person name="Takaki Y."/>
            <person name="Nishi S."/>
            <person name="Hori S."/>
            <person name="Arai W."/>
            <person name="Tsubouchi T."/>
            <person name="Morono Y."/>
            <person name="Uchiyama I."/>
            <person name="Ito T."/>
            <person name="Fujiyama A."/>
            <person name="Inagaki F."/>
            <person name="Takami H."/>
        </authorList>
    </citation>
    <scope>NUCLEOTIDE SEQUENCE</scope>
    <source>
        <strain evidence="1">Expedition CK06-06</strain>
    </source>
</reference>
<evidence type="ECO:0008006" key="2">
    <source>
        <dbReference type="Google" id="ProtNLM"/>
    </source>
</evidence>
<sequence>MPLIEITVEKDVLTKEQEEKLAEAVRDAMLNSFEELKGRPPHSFYVILRRSDTWLA</sequence>
<dbReference type="Gene3D" id="3.30.429.10">
    <property type="entry name" value="Macrophage Migration Inhibitory Factor"/>
    <property type="match status" value="1"/>
</dbReference>